<dbReference type="Pfam" id="PF19671">
    <property type="entry name" value="DUF6174"/>
    <property type="match status" value="1"/>
</dbReference>
<comment type="caution">
    <text evidence="1">The sequence shown here is derived from an EMBL/GenBank/DDBJ whole genome shotgun (WGS) entry which is preliminary data.</text>
</comment>
<dbReference type="AlphaFoldDB" id="A0A4U1B6P7"/>
<organism evidence="1 2">
    <name type="scientific">Thalassotalea mangrovi</name>
    <dbReference type="NCBI Taxonomy" id="2572245"/>
    <lineage>
        <taxon>Bacteria</taxon>
        <taxon>Pseudomonadati</taxon>
        <taxon>Pseudomonadota</taxon>
        <taxon>Gammaproteobacteria</taxon>
        <taxon>Alteromonadales</taxon>
        <taxon>Colwelliaceae</taxon>
        <taxon>Thalassotalea</taxon>
    </lineage>
</organism>
<dbReference type="OrthoDB" id="6401302at2"/>
<evidence type="ECO:0000313" key="1">
    <source>
        <dbReference type="EMBL" id="TKB45591.1"/>
    </source>
</evidence>
<reference evidence="1 2" key="1">
    <citation type="submission" date="2019-04" db="EMBL/GenBank/DDBJ databases">
        <title>Thalassotalea guangxiensis sp. nov., isolated from sediment of the coastal wetland.</title>
        <authorList>
            <person name="Zheng S."/>
            <person name="Zhang D."/>
        </authorList>
    </citation>
    <scope>NUCLEOTIDE SEQUENCE [LARGE SCALE GENOMIC DNA]</scope>
    <source>
        <strain evidence="1 2">ZS-4</strain>
    </source>
</reference>
<protein>
    <recommendedName>
        <fullName evidence="3">Lipoprotein</fullName>
    </recommendedName>
</protein>
<keyword evidence="2" id="KW-1185">Reference proteome</keyword>
<dbReference type="Proteomes" id="UP000307999">
    <property type="component" value="Unassembled WGS sequence"/>
</dbReference>
<evidence type="ECO:0000313" key="2">
    <source>
        <dbReference type="Proteomes" id="UP000307999"/>
    </source>
</evidence>
<dbReference type="EMBL" id="SWDB01000018">
    <property type="protein sequence ID" value="TKB45591.1"/>
    <property type="molecule type" value="Genomic_DNA"/>
</dbReference>
<evidence type="ECO:0008006" key="3">
    <source>
        <dbReference type="Google" id="ProtNLM"/>
    </source>
</evidence>
<accession>A0A4U1B6P7</accession>
<dbReference type="PROSITE" id="PS51257">
    <property type="entry name" value="PROKAR_LIPOPROTEIN"/>
    <property type="match status" value="1"/>
</dbReference>
<sequence length="155" mass="17301">MNRLLLLTLTLLLTACGSDDEPEQQSLSELVTENQQLWVAQGLMDYQYSVQIALPDCETADELPPVDIVVEDNQVVGVYIQGSGEPLELEESPTIDDLFYFMLAILIEQPLQFSATAEDDNLPVFDANLGYPVSFFIDYSAASCDAYQYQILSFN</sequence>
<dbReference type="InterPro" id="IPR046172">
    <property type="entry name" value="DUF6174"/>
</dbReference>
<proteinExistence type="predicted"/>
<dbReference type="RefSeq" id="WP_136735675.1">
    <property type="nucleotide sequence ID" value="NZ_SWDB01000018.1"/>
</dbReference>
<gene>
    <name evidence="1" type="ORF">E8M12_08320</name>
</gene>
<name>A0A4U1B6P7_9GAMM</name>